<organism evidence="10 11">
    <name type="scientific">Canariomyces notabilis</name>
    <dbReference type="NCBI Taxonomy" id="2074819"/>
    <lineage>
        <taxon>Eukaryota</taxon>
        <taxon>Fungi</taxon>
        <taxon>Dikarya</taxon>
        <taxon>Ascomycota</taxon>
        <taxon>Pezizomycotina</taxon>
        <taxon>Sordariomycetes</taxon>
        <taxon>Sordariomycetidae</taxon>
        <taxon>Sordariales</taxon>
        <taxon>Chaetomiaceae</taxon>
        <taxon>Canariomyces</taxon>
    </lineage>
</organism>
<reference evidence="10" key="1">
    <citation type="journal article" date="2023" name="Mol. Phylogenet. Evol.">
        <title>Genome-scale phylogeny and comparative genomics of the fungal order Sordariales.</title>
        <authorList>
            <person name="Hensen N."/>
            <person name="Bonometti L."/>
            <person name="Westerberg I."/>
            <person name="Brannstrom I.O."/>
            <person name="Guillou S."/>
            <person name="Cros-Aarteil S."/>
            <person name="Calhoun S."/>
            <person name="Haridas S."/>
            <person name="Kuo A."/>
            <person name="Mondo S."/>
            <person name="Pangilinan J."/>
            <person name="Riley R."/>
            <person name="LaButti K."/>
            <person name="Andreopoulos B."/>
            <person name="Lipzen A."/>
            <person name="Chen C."/>
            <person name="Yan M."/>
            <person name="Daum C."/>
            <person name="Ng V."/>
            <person name="Clum A."/>
            <person name="Steindorff A."/>
            <person name="Ohm R.A."/>
            <person name="Martin F."/>
            <person name="Silar P."/>
            <person name="Natvig D.O."/>
            <person name="Lalanne C."/>
            <person name="Gautier V."/>
            <person name="Ament-Velasquez S.L."/>
            <person name="Kruys A."/>
            <person name="Hutchinson M.I."/>
            <person name="Powell A.J."/>
            <person name="Barry K."/>
            <person name="Miller A.N."/>
            <person name="Grigoriev I.V."/>
            <person name="Debuchy R."/>
            <person name="Gladieux P."/>
            <person name="Hiltunen Thoren M."/>
            <person name="Johannesson H."/>
        </authorList>
    </citation>
    <scope>NUCLEOTIDE SEQUENCE</scope>
    <source>
        <strain evidence="10">CBS 508.74</strain>
    </source>
</reference>
<evidence type="ECO:0000259" key="9">
    <source>
        <dbReference type="PROSITE" id="PS51387"/>
    </source>
</evidence>
<keyword evidence="5" id="KW-0560">Oxidoreductase</keyword>
<evidence type="ECO:0000256" key="3">
    <source>
        <dbReference type="ARBA" id="ARBA00022630"/>
    </source>
</evidence>
<dbReference type="Pfam" id="PF01565">
    <property type="entry name" value="FAD_binding_4"/>
    <property type="match status" value="1"/>
</dbReference>
<evidence type="ECO:0000256" key="7">
    <source>
        <dbReference type="ARBA" id="ARBA00051436"/>
    </source>
</evidence>
<dbReference type="GO" id="GO:0071949">
    <property type="term" value="F:FAD binding"/>
    <property type="evidence" value="ECO:0007669"/>
    <property type="project" value="InterPro"/>
</dbReference>
<dbReference type="InterPro" id="IPR006094">
    <property type="entry name" value="Oxid_FAD_bind_N"/>
</dbReference>
<dbReference type="EC" id="1.1.2.4" evidence="6"/>
<dbReference type="AlphaFoldDB" id="A0AAN6TLM3"/>
<accession>A0AAN6TLM3</accession>
<gene>
    <name evidence="10" type="ORF">N656DRAFT_834498</name>
</gene>
<dbReference type="Proteomes" id="UP001302812">
    <property type="component" value="Unassembled WGS sequence"/>
</dbReference>
<evidence type="ECO:0000256" key="8">
    <source>
        <dbReference type="SAM" id="Phobius"/>
    </source>
</evidence>
<dbReference type="InterPro" id="IPR016166">
    <property type="entry name" value="FAD-bd_PCMH"/>
</dbReference>
<comment type="catalytic activity">
    <reaction evidence="7">
        <text>(R)-lactate + 2 Fe(III)-[cytochrome c] = 2 Fe(II)-[cytochrome c] + pyruvate + 2 H(+)</text>
        <dbReference type="Rhea" id="RHEA:13521"/>
        <dbReference type="Rhea" id="RHEA-COMP:10350"/>
        <dbReference type="Rhea" id="RHEA-COMP:14399"/>
        <dbReference type="ChEBI" id="CHEBI:15361"/>
        <dbReference type="ChEBI" id="CHEBI:15378"/>
        <dbReference type="ChEBI" id="CHEBI:16004"/>
        <dbReference type="ChEBI" id="CHEBI:29033"/>
        <dbReference type="ChEBI" id="CHEBI:29034"/>
        <dbReference type="EC" id="1.1.2.4"/>
    </reaction>
</comment>
<dbReference type="FunFam" id="1.10.45.10:FF:000001">
    <property type="entry name" value="D-lactate dehydrogenase mitochondrial"/>
    <property type="match status" value="1"/>
</dbReference>
<evidence type="ECO:0000256" key="1">
    <source>
        <dbReference type="ARBA" id="ARBA00001974"/>
    </source>
</evidence>
<dbReference type="SUPFAM" id="SSF56176">
    <property type="entry name" value="FAD-binding/transporter-associated domain-like"/>
    <property type="match status" value="1"/>
</dbReference>
<name>A0AAN6TLM3_9PEZI</name>
<comment type="cofactor">
    <cofactor evidence="1">
        <name>FAD</name>
        <dbReference type="ChEBI" id="CHEBI:57692"/>
    </cofactor>
</comment>
<dbReference type="PANTHER" id="PTHR11748:SF116">
    <property type="entry name" value="D-LACTATE DEHYDROGENASE (CYTOCHROME) (AFU_ORTHOLOGUE AFUA_7G02560)"/>
    <property type="match status" value="1"/>
</dbReference>
<dbReference type="SUPFAM" id="SSF55103">
    <property type="entry name" value="FAD-linked oxidases, C-terminal domain"/>
    <property type="match status" value="1"/>
</dbReference>
<comment type="caution">
    <text evidence="10">The sequence shown here is derived from an EMBL/GenBank/DDBJ whole genome shotgun (WGS) entry which is preliminary data.</text>
</comment>
<evidence type="ECO:0000313" key="11">
    <source>
        <dbReference type="Proteomes" id="UP001302812"/>
    </source>
</evidence>
<dbReference type="InterPro" id="IPR016171">
    <property type="entry name" value="Vanillyl_alc_oxidase_C-sub2"/>
</dbReference>
<feature type="domain" description="FAD-binding PCMH-type" evidence="9">
    <location>
        <begin position="179"/>
        <end position="356"/>
    </location>
</feature>
<dbReference type="GO" id="GO:0005739">
    <property type="term" value="C:mitochondrion"/>
    <property type="evidence" value="ECO:0007669"/>
    <property type="project" value="TreeGrafter"/>
</dbReference>
<comment type="similarity">
    <text evidence="2">Belongs to the FAD-binding oxidoreductase/transferase type 4 family.</text>
</comment>
<dbReference type="InterPro" id="IPR016169">
    <property type="entry name" value="FAD-bd_PCMH_sub2"/>
</dbReference>
<keyword evidence="8" id="KW-0472">Membrane</keyword>
<keyword evidence="11" id="KW-1185">Reference proteome</keyword>
<feature type="transmembrane region" description="Helical" evidence="8">
    <location>
        <begin position="90"/>
        <end position="111"/>
    </location>
</feature>
<evidence type="ECO:0000256" key="5">
    <source>
        <dbReference type="ARBA" id="ARBA00023002"/>
    </source>
</evidence>
<evidence type="ECO:0000313" key="10">
    <source>
        <dbReference type="EMBL" id="KAK4116700.1"/>
    </source>
</evidence>
<dbReference type="GO" id="GO:0008720">
    <property type="term" value="F:D-lactate dehydrogenase (NAD+) activity"/>
    <property type="evidence" value="ECO:0007669"/>
    <property type="project" value="TreeGrafter"/>
</dbReference>
<dbReference type="InterPro" id="IPR016164">
    <property type="entry name" value="FAD-linked_Oxase-like_C"/>
</dbReference>
<dbReference type="GeneID" id="89942847"/>
<keyword evidence="3" id="KW-0285">Flavoprotein</keyword>
<evidence type="ECO:0000256" key="2">
    <source>
        <dbReference type="ARBA" id="ARBA00008000"/>
    </source>
</evidence>
<dbReference type="Pfam" id="PF02913">
    <property type="entry name" value="FAD-oxidase_C"/>
    <property type="match status" value="1"/>
</dbReference>
<keyword evidence="8" id="KW-1133">Transmembrane helix</keyword>
<dbReference type="EMBL" id="MU853333">
    <property type="protein sequence ID" value="KAK4116700.1"/>
    <property type="molecule type" value="Genomic_DNA"/>
</dbReference>
<dbReference type="GO" id="GO:0004458">
    <property type="term" value="F:D-lactate dehydrogenase (cytochrome) activity"/>
    <property type="evidence" value="ECO:0007669"/>
    <property type="project" value="UniProtKB-EC"/>
</dbReference>
<dbReference type="InterPro" id="IPR004113">
    <property type="entry name" value="FAD-bd_oxidored_4_C"/>
</dbReference>
<protein>
    <recommendedName>
        <fullName evidence="6">D-lactate dehydrogenase (cytochrome)</fullName>
        <ecNumber evidence="6">1.1.2.4</ecNumber>
    </recommendedName>
</protein>
<dbReference type="FunFam" id="3.30.465.10:FF:000014">
    <property type="entry name" value="D-lactate dehydrogenase (Cytochrome), putative"/>
    <property type="match status" value="1"/>
</dbReference>
<keyword evidence="4" id="KW-0274">FAD</keyword>
<reference evidence="10" key="2">
    <citation type="submission" date="2023-05" db="EMBL/GenBank/DDBJ databases">
        <authorList>
            <consortium name="Lawrence Berkeley National Laboratory"/>
            <person name="Steindorff A."/>
            <person name="Hensen N."/>
            <person name="Bonometti L."/>
            <person name="Westerberg I."/>
            <person name="Brannstrom I.O."/>
            <person name="Guillou S."/>
            <person name="Cros-Aarteil S."/>
            <person name="Calhoun S."/>
            <person name="Haridas S."/>
            <person name="Kuo A."/>
            <person name="Mondo S."/>
            <person name="Pangilinan J."/>
            <person name="Riley R."/>
            <person name="Labutti K."/>
            <person name="Andreopoulos B."/>
            <person name="Lipzen A."/>
            <person name="Chen C."/>
            <person name="Yanf M."/>
            <person name="Daum C."/>
            <person name="Ng V."/>
            <person name="Clum A."/>
            <person name="Ohm R."/>
            <person name="Martin F."/>
            <person name="Silar P."/>
            <person name="Natvig D."/>
            <person name="Lalanne C."/>
            <person name="Gautier V."/>
            <person name="Ament-Velasquez S.L."/>
            <person name="Kruys A."/>
            <person name="Hutchinson M.I."/>
            <person name="Powell A.J."/>
            <person name="Barry K."/>
            <person name="Miller A.N."/>
            <person name="Grigoriev I.V."/>
            <person name="Debuchy R."/>
            <person name="Gladieux P."/>
            <person name="Thoren M.H."/>
            <person name="Johannesson H."/>
        </authorList>
    </citation>
    <scope>NUCLEOTIDE SEQUENCE</scope>
    <source>
        <strain evidence="10">CBS 508.74</strain>
    </source>
</reference>
<dbReference type="GO" id="GO:1903457">
    <property type="term" value="P:lactate catabolic process"/>
    <property type="evidence" value="ECO:0007669"/>
    <property type="project" value="TreeGrafter"/>
</dbReference>
<dbReference type="Gene3D" id="3.30.70.2740">
    <property type="match status" value="1"/>
</dbReference>
<evidence type="ECO:0000256" key="6">
    <source>
        <dbReference type="ARBA" id="ARBA00038897"/>
    </source>
</evidence>
<dbReference type="Gene3D" id="3.30.465.10">
    <property type="match status" value="1"/>
</dbReference>
<dbReference type="RefSeq" id="XP_064674270.1">
    <property type="nucleotide sequence ID" value="XM_064818721.1"/>
</dbReference>
<dbReference type="FunFam" id="3.30.70.2740:FF:000001">
    <property type="entry name" value="D-lactate dehydrogenase mitochondrial"/>
    <property type="match status" value="1"/>
</dbReference>
<dbReference type="PROSITE" id="PS51387">
    <property type="entry name" value="FAD_PCMH"/>
    <property type="match status" value="1"/>
</dbReference>
<dbReference type="Gene3D" id="1.10.45.10">
    <property type="entry name" value="Vanillyl-alcohol Oxidase, Chain A, domain 4"/>
    <property type="match status" value="1"/>
</dbReference>
<proteinExistence type="inferred from homology"/>
<dbReference type="PANTHER" id="PTHR11748">
    <property type="entry name" value="D-LACTATE DEHYDROGENASE"/>
    <property type="match status" value="1"/>
</dbReference>
<sequence>MSRLAGRTPKGLGQTLRASASVGARRPTCLALALGTVPAMARYSSTENNNLPRSTGPSFKGQLTHSIMKRLAQEREDLERLARTRPQSSVAKNFTLTFVIFFVGSVCYFLGTKYPRDVDPNSTLPLSATRPPRHKVAPAHLESAWADFVEIVGQENVSTLEDDIEQHATSEWSSHQSDPSHKPFCVVYPSTTDEVSRIMKVCHLRQIPVVGYSGGTSLEGHYTPTRGGICVDFSRMNKIVALHKDDLDVVVQPGVGWEELNEHLAEHNLFFPPDPGPGARIGGMIGTGCSGTNAYRYGTMREWVLSLTVVLADGTVIKTRQRPRKSSAGYDLTRLFVGSEGTLGLVTEATLKLCVAPAATSVAVASFPSVRHAAECVARVVADGVPVAAVEILDDDQMRFINAAGATTRPWREAPTIFFKFAGTPAGVKEQVDIVRGLARRTGGQSFEFARDDQEQRELWSARKEALWSTMSQRRQGDHVWTGDVAVPMSRLPDIIEQTKKDLKNSGLTSSIVGHVGDGNFHIILLYNDAERKLAEDCVHRMVKRAVEMEGTVTGEHGVGLVKRDYLPHELGESTVDAMRKIKAAFDPLCLLNCDKVVRVQKPARGEVTEW</sequence>
<evidence type="ECO:0000256" key="4">
    <source>
        <dbReference type="ARBA" id="ARBA00022827"/>
    </source>
</evidence>
<keyword evidence="8" id="KW-0812">Transmembrane</keyword>
<dbReference type="InterPro" id="IPR036318">
    <property type="entry name" value="FAD-bd_PCMH-like_sf"/>
</dbReference>